<dbReference type="InterPro" id="IPR021352">
    <property type="entry name" value="DUF2971"/>
</dbReference>
<organism evidence="1 2">
    <name type="scientific">Domibacillus aminovorans</name>
    <dbReference type="NCBI Taxonomy" id="29332"/>
    <lineage>
        <taxon>Bacteria</taxon>
        <taxon>Bacillati</taxon>
        <taxon>Bacillota</taxon>
        <taxon>Bacilli</taxon>
        <taxon>Bacillales</taxon>
        <taxon>Bacillaceae</taxon>
        <taxon>Domibacillus</taxon>
    </lineage>
</organism>
<evidence type="ECO:0000313" key="2">
    <source>
        <dbReference type="Proteomes" id="UP000077271"/>
    </source>
</evidence>
<dbReference type="EMBL" id="LQWZ01000012">
    <property type="protein sequence ID" value="OAH57921.1"/>
    <property type="molecule type" value="Genomic_DNA"/>
</dbReference>
<dbReference type="Proteomes" id="UP000077271">
    <property type="component" value="Unassembled WGS sequence"/>
</dbReference>
<gene>
    <name evidence="1" type="ORF">AWH48_02630</name>
</gene>
<dbReference type="AlphaFoldDB" id="A0A177KZF8"/>
<comment type="caution">
    <text evidence="1">The sequence shown here is derived from an EMBL/GenBank/DDBJ whole genome shotgun (WGS) entry which is preliminary data.</text>
</comment>
<protein>
    <recommendedName>
        <fullName evidence="3">DUF2971 domain-containing protein</fullName>
    </recommendedName>
</protein>
<accession>A0A177KZF8</accession>
<proteinExistence type="predicted"/>
<sequence length="312" mass="36733">MEKKFSEIQQIDDLEEFLHSLEADQMPLLEGSTSLFHYSNGQGLKSIIENGEMWLSKSGFLNDKLEIKYTLELVLSIIEELLADEPSKEELLFNEWFKQMIEQNLFSFEIFTLSFSKHGDSNLLWSNYSNNEGYNIEYSYPEIAKILIKNLKNAYPTRKFTIYPYFVIYDKEQQIQLLKREIINLYKLFLYDHYRGEEQFHFQKGKRILANIMCYSTFFKDGSFHQEEEFRIAVFNPEKNEKPVYHCRLSNGVFIPYMGIRISNESNNMPIKGITIGPKNSLDIAEEGLKHFLDLNGLSDVSISKSKIPYRY</sequence>
<dbReference type="OrthoDB" id="3034312at2"/>
<name>A0A177KZF8_9BACI</name>
<evidence type="ECO:0000313" key="1">
    <source>
        <dbReference type="EMBL" id="OAH57921.1"/>
    </source>
</evidence>
<dbReference type="Pfam" id="PF11185">
    <property type="entry name" value="DUF2971"/>
    <property type="match status" value="1"/>
</dbReference>
<dbReference type="RefSeq" id="WP_018392780.1">
    <property type="nucleotide sequence ID" value="NZ_LQWZ01000012.1"/>
</dbReference>
<reference evidence="1 2" key="1">
    <citation type="submission" date="2016-01" db="EMBL/GenBank/DDBJ databases">
        <title>Investigation of taxonomic status of Bacillus aminovorans.</title>
        <authorList>
            <person name="Verma A."/>
            <person name="Pal Y."/>
            <person name="Krishnamurthi S."/>
        </authorList>
    </citation>
    <scope>NUCLEOTIDE SEQUENCE [LARGE SCALE GENOMIC DNA]</scope>
    <source>
        <strain evidence="1 2">DSM 4337</strain>
    </source>
</reference>
<evidence type="ECO:0008006" key="3">
    <source>
        <dbReference type="Google" id="ProtNLM"/>
    </source>
</evidence>